<feature type="transmembrane region" description="Helical" evidence="4">
    <location>
        <begin position="310"/>
        <end position="330"/>
    </location>
</feature>
<feature type="transmembrane region" description="Helical" evidence="4">
    <location>
        <begin position="152"/>
        <end position="171"/>
    </location>
</feature>
<dbReference type="OrthoDB" id="8520784at2"/>
<dbReference type="PANTHER" id="PTHR43129">
    <property type="entry name" value="FOSMIDOMYCIN RESISTANCE PROTEIN"/>
    <property type="match status" value="1"/>
</dbReference>
<keyword evidence="3 4" id="KW-0472">Membrane</keyword>
<keyword evidence="1 4" id="KW-0812">Transmembrane</keyword>
<feature type="transmembrane region" description="Helical" evidence="4">
    <location>
        <begin position="242"/>
        <end position="263"/>
    </location>
</feature>
<protein>
    <submittedName>
        <fullName evidence="6">MFS transporter</fullName>
    </submittedName>
</protein>
<organism evidence="6 7">
    <name type="scientific">Pollutimonas subterranea</name>
    <dbReference type="NCBI Taxonomy" id="2045210"/>
    <lineage>
        <taxon>Bacteria</taxon>
        <taxon>Pseudomonadati</taxon>
        <taxon>Pseudomonadota</taxon>
        <taxon>Betaproteobacteria</taxon>
        <taxon>Burkholderiales</taxon>
        <taxon>Alcaligenaceae</taxon>
        <taxon>Pollutimonas</taxon>
    </lineage>
</organism>
<evidence type="ECO:0000256" key="2">
    <source>
        <dbReference type="ARBA" id="ARBA00022989"/>
    </source>
</evidence>
<dbReference type="PROSITE" id="PS50850">
    <property type="entry name" value="MFS"/>
    <property type="match status" value="1"/>
</dbReference>
<evidence type="ECO:0000256" key="3">
    <source>
        <dbReference type="ARBA" id="ARBA00023136"/>
    </source>
</evidence>
<accession>A0A2N4U2F6</accession>
<reference evidence="6 7" key="1">
    <citation type="submission" date="2017-10" db="EMBL/GenBank/DDBJ databases">
        <title>Two draft genome sequences of Pusillimonas sp. strains isolated from a nitrate- and radionuclide-contaminated groundwater in Russia.</title>
        <authorList>
            <person name="Grouzdev D.S."/>
            <person name="Tourova T.P."/>
            <person name="Goeva M.A."/>
            <person name="Babich T.L."/>
            <person name="Sokolova D.S."/>
            <person name="Abdullin R."/>
            <person name="Poltaraus A.B."/>
            <person name="Toshchakov S.V."/>
            <person name="Nazina T.N."/>
        </authorList>
    </citation>
    <scope>NUCLEOTIDE SEQUENCE [LARGE SCALE GENOMIC DNA]</scope>
    <source>
        <strain evidence="6 7">JR1/69-3-13</strain>
    </source>
</reference>
<feature type="transmembrane region" description="Helical" evidence="4">
    <location>
        <begin position="111"/>
        <end position="131"/>
    </location>
</feature>
<dbReference type="InterPro" id="IPR011701">
    <property type="entry name" value="MFS"/>
</dbReference>
<gene>
    <name evidence="6" type="ORF">CR159_14355</name>
</gene>
<feature type="transmembrane region" description="Helical" evidence="4">
    <location>
        <begin position="283"/>
        <end position="303"/>
    </location>
</feature>
<proteinExistence type="predicted"/>
<evidence type="ECO:0000313" key="6">
    <source>
        <dbReference type="EMBL" id="PLC49196.1"/>
    </source>
</evidence>
<evidence type="ECO:0000256" key="1">
    <source>
        <dbReference type="ARBA" id="ARBA00022692"/>
    </source>
</evidence>
<dbReference type="EMBL" id="PDNW01000012">
    <property type="protein sequence ID" value="PLC49196.1"/>
    <property type="molecule type" value="Genomic_DNA"/>
</dbReference>
<dbReference type="Proteomes" id="UP000234190">
    <property type="component" value="Unassembled WGS sequence"/>
</dbReference>
<evidence type="ECO:0000256" key="4">
    <source>
        <dbReference type="SAM" id="Phobius"/>
    </source>
</evidence>
<sequence length="432" mass="44941">MSSATPDHSPDTSSQKRQDWLVISLVGAVHSSSHFFQLVLPTLYLSLANEYGYDFVKLGMLASAFFLVSCFGQASSGFVVDRIGPAPVLRFGLTCFVVSGILIGVSTSYPMLLLAAVIGGIGNSVFHPVDFSILNHRVSPRRLGHAFSTHGLTGNLGWALTPVFMATIIYLANWRVAAFSAAALVAVVLLLTWLGRDLLTGSSQAVSADTASKAATATDAAEADLSNQTAMQTLTTLLAQPALWGAFLFFAFTSMALSAVQNYTIPMLSEVYAIDKIVAGTTLSAYMVAAALGMLAGGFLVGATPNTERTVAISLVLAGTLLLVLAYGAIPPSYAIALVAMAGFCSGVSAPSRDMLIRRVTPKGATGAVYGLVYSGMDVGSSLAPVGFGLMLDAGFVQGPWFGAAIGFCVAAVLALWVARTATRSVLRPVSA</sequence>
<dbReference type="GO" id="GO:0005886">
    <property type="term" value="C:plasma membrane"/>
    <property type="evidence" value="ECO:0007669"/>
    <property type="project" value="TreeGrafter"/>
</dbReference>
<dbReference type="InterPro" id="IPR020846">
    <property type="entry name" value="MFS_dom"/>
</dbReference>
<dbReference type="RefSeq" id="WP_102074650.1">
    <property type="nucleotide sequence ID" value="NZ_PDNW01000012.1"/>
</dbReference>
<feature type="transmembrane region" description="Helical" evidence="4">
    <location>
        <begin position="87"/>
        <end position="105"/>
    </location>
</feature>
<evidence type="ECO:0000259" key="5">
    <source>
        <dbReference type="PROSITE" id="PS50850"/>
    </source>
</evidence>
<keyword evidence="7" id="KW-1185">Reference proteome</keyword>
<feature type="transmembrane region" description="Helical" evidence="4">
    <location>
        <begin position="336"/>
        <end position="356"/>
    </location>
</feature>
<dbReference type="GO" id="GO:0022857">
    <property type="term" value="F:transmembrane transporter activity"/>
    <property type="evidence" value="ECO:0007669"/>
    <property type="project" value="InterPro"/>
</dbReference>
<dbReference type="SUPFAM" id="SSF103473">
    <property type="entry name" value="MFS general substrate transporter"/>
    <property type="match status" value="1"/>
</dbReference>
<feature type="transmembrane region" description="Helical" evidence="4">
    <location>
        <begin position="60"/>
        <end position="80"/>
    </location>
</feature>
<name>A0A2N4U2F6_9BURK</name>
<feature type="transmembrane region" description="Helical" evidence="4">
    <location>
        <begin position="368"/>
        <end position="388"/>
    </location>
</feature>
<dbReference type="PANTHER" id="PTHR43129:SF1">
    <property type="entry name" value="FOSMIDOMYCIN RESISTANCE PROTEIN"/>
    <property type="match status" value="1"/>
</dbReference>
<keyword evidence="2 4" id="KW-1133">Transmembrane helix</keyword>
<dbReference type="Gene3D" id="1.20.1250.20">
    <property type="entry name" value="MFS general substrate transporter like domains"/>
    <property type="match status" value="1"/>
</dbReference>
<dbReference type="AlphaFoldDB" id="A0A2N4U2F6"/>
<evidence type="ECO:0000313" key="7">
    <source>
        <dbReference type="Proteomes" id="UP000234190"/>
    </source>
</evidence>
<dbReference type="Pfam" id="PF07690">
    <property type="entry name" value="MFS_1"/>
    <property type="match status" value="1"/>
</dbReference>
<feature type="domain" description="Major facilitator superfamily (MFS) profile" evidence="5">
    <location>
        <begin position="20"/>
        <end position="424"/>
    </location>
</feature>
<feature type="transmembrane region" description="Helical" evidence="4">
    <location>
        <begin position="177"/>
        <end position="194"/>
    </location>
</feature>
<feature type="transmembrane region" description="Helical" evidence="4">
    <location>
        <begin position="400"/>
        <end position="419"/>
    </location>
</feature>
<comment type="caution">
    <text evidence="6">The sequence shown here is derived from an EMBL/GenBank/DDBJ whole genome shotgun (WGS) entry which is preliminary data.</text>
</comment>
<dbReference type="InterPro" id="IPR036259">
    <property type="entry name" value="MFS_trans_sf"/>
</dbReference>
<feature type="transmembrane region" description="Helical" evidence="4">
    <location>
        <begin position="20"/>
        <end position="40"/>
    </location>
</feature>